<gene>
    <name evidence="6" type="ORF">S01H4_31166</name>
</gene>
<evidence type="ECO:0000259" key="5">
    <source>
        <dbReference type="PROSITE" id="PS51379"/>
    </source>
</evidence>
<evidence type="ECO:0000256" key="2">
    <source>
        <dbReference type="ARBA" id="ARBA00022723"/>
    </source>
</evidence>
<dbReference type="Pfam" id="PF12800">
    <property type="entry name" value="Fer4_4"/>
    <property type="match status" value="1"/>
</dbReference>
<dbReference type="PROSITE" id="PS51379">
    <property type="entry name" value="4FE4S_FER_2"/>
    <property type="match status" value="2"/>
</dbReference>
<dbReference type="InterPro" id="IPR017900">
    <property type="entry name" value="4Fe4S_Fe_S_CS"/>
</dbReference>
<keyword evidence="2" id="KW-0479">Metal-binding</keyword>
<dbReference type="PANTHER" id="PTHR43177">
    <property type="entry name" value="PROTEIN NRFC"/>
    <property type="match status" value="1"/>
</dbReference>
<feature type="domain" description="4Fe-4S ferredoxin-type" evidence="5">
    <location>
        <begin position="4"/>
        <end position="34"/>
    </location>
</feature>
<dbReference type="Gene3D" id="3.30.70.20">
    <property type="match status" value="2"/>
</dbReference>
<proteinExistence type="predicted"/>
<dbReference type="InterPro" id="IPR017896">
    <property type="entry name" value="4Fe4S_Fe-S-bd"/>
</dbReference>
<evidence type="ECO:0000256" key="3">
    <source>
        <dbReference type="ARBA" id="ARBA00023004"/>
    </source>
</evidence>
<keyword evidence="4" id="KW-0411">Iron-sulfur</keyword>
<dbReference type="AlphaFoldDB" id="X1B1U4"/>
<dbReference type="EMBL" id="BART01016159">
    <property type="protein sequence ID" value="GAG78243.1"/>
    <property type="molecule type" value="Genomic_DNA"/>
</dbReference>
<reference evidence="6" key="1">
    <citation type="journal article" date="2014" name="Front. Microbiol.">
        <title>High frequency of phylogenetically diverse reductive dehalogenase-homologous genes in deep subseafloor sedimentary metagenomes.</title>
        <authorList>
            <person name="Kawai M."/>
            <person name="Futagami T."/>
            <person name="Toyoda A."/>
            <person name="Takaki Y."/>
            <person name="Nishi S."/>
            <person name="Hori S."/>
            <person name="Arai W."/>
            <person name="Tsubouchi T."/>
            <person name="Morono Y."/>
            <person name="Uchiyama I."/>
            <person name="Ito T."/>
            <person name="Fujiyama A."/>
            <person name="Inagaki F."/>
            <person name="Takami H."/>
        </authorList>
    </citation>
    <scope>NUCLEOTIDE SEQUENCE</scope>
    <source>
        <strain evidence="6">Expedition CK06-06</strain>
    </source>
</reference>
<keyword evidence="3" id="KW-0408">Iron</keyword>
<organism evidence="6">
    <name type="scientific">marine sediment metagenome</name>
    <dbReference type="NCBI Taxonomy" id="412755"/>
    <lineage>
        <taxon>unclassified sequences</taxon>
        <taxon>metagenomes</taxon>
        <taxon>ecological metagenomes</taxon>
    </lineage>
</organism>
<keyword evidence="1" id="KW-0004">4Fe-4S</keyword>
<evidence type="ECO:0000313" key="6">
    <source>
        <dbReference type="EMBL" id="GAG78243.1"/>
    </source>
</evidence>
<dbReference type="GO" id="GO:0046872">
    <property type="term" value="F:metal ion binding"/>
    <property type="evidence" value="ECO:0007669"/>
    <property type="project" value="UniProtKB-KW"/>
</dbReference>
<comment type="caution">
    <text evidence="6">The sequence shown here is derived from an EMBL/GenBank/DDBJ whole genome shotgun (WGS) entry which is preliminary data.</text>
</comment>
<protein>
    <recommendedName>
        <fullName evidence="5">4Fe-4S ferredoxin-type domain-containing protein</fullName>
    </recommendedName>
</protein>
<dbReference type="PANTHER" id="PTHR43177:SF3">
    <property type="entry name" value="PROTEIN NRFC HOMOLOG"/>
    <property type="match status" value="1"/>
</dbReference>
<dbReference type="InterPro" id="IPR050954">
    <property type="entry name" value="ET_IronSulfur_Cluster-Binding"/>
</dbReference>
<accession>X1B1U4</accession>
<name>X1B1U4_9ZZZZ</name>
<evidence type="ECO:0000256" key="4">
    <source>
        <dbReference type="ARBA" id="ARBA00023014"/>
    </source>
</evidence>
<feature type="non-terminal residue" evidence="6">
    <location>
        <position position="134"/>
    </location>
</feature>
<evidence type="ECO:0000256" key="1">
    <source>
        <dbReference type="ARBA" id="ARBA00022485"/>
    </source>
</evidence>
<dbReference type="GO" id="GO:0051539">
    <property type="term" value="F:4 iron, 4 sulfur cluster binding"/>
    <property type="evidence" value="ECO:0007669"/>
    <property type="project" value="UniProtKB-KW"/>
</dbReference>
<feature type="domain" description="4Fe-4S ferredoxin-type" evidence="5">
    <location>
        <begin position="88"/>
        <end position="117"/>
    </location>
</feature>
<dbReference type="PROSITE" id="PS00198">
    <property type="entry name" value="4FE4S_FER_1"/>
    <property type="match status" value="1"/>
</dbReference>
<dbReference type="Pfam" id="PF13247">
    <property type="entry name" value="Fer4_11"/>
    <property type="match status" value="1"/>
</dbReference>
<sequence>MVRYGMVIDLRCCTGCKVCMTACKGNHNIPFGEHEGREYYRIWPVEVELGAYPYVIRNMTPWLCMQCEEPPCMDACPIPGAIYRRGDGIVLIDEGKCNGCKLCIPACPYDALYFREDIGVVDKCTFCVENIDEG</sequence>
<dbReference type="SUPFAM" id="SSF54862">
    <property type="entry name" value="4Fe-4S ferredoxins"/>
    <property type="match status" value="1"/>
</dbReference>